<dbReference type="AlphaFoldDB" id="A0ABD0KZI8"/>
<organism evidence="1 2">
    <name type="scientific">Batillaria attramentaria</name>
    <dbReference type="NCBI Taxonomy" id="370345"/>
    <lineage>
        <taxon>Eukaryota</taxon>
        <taxon>Metazoa</taxon>
        <taxon>Spiralia</taxon>
        <taxon>Lophotrochozoa</taxon>
        <taxon>Mollusca</taxon>
        <taxon>Gastropoda</taxon>
        <taxon>Caenogastropoda</taxon>
        <taxon>Sorbeoconcha</taxon>
        <taxon>Cerithioidea</taxon>
        <taxon>Batillariidae</taxon>
        <taxon>Batillaria</taxon>
    </lineage>
</organism>
<reference evidence="1 2" key="1">
    <citation type="journal article" date="2023" name="Sci. Data">
        <title>Genome assembly of the Korean intertidal mud-creeper Batillaria attramentaria.</title>
        <authorList>
            <person name="Patra A.K."/>
            <person name="Ho P.T."/>
            <person name="Jun S."/>
            <person name="Lee S.J."/>
            <person name="Kim Y."/>
            <person name="Won Y.J."/>
        </authorList>
    </citation>
    <scope>NUCLEOTIDE SEQUENCE [LARGE SCALE GENOMIC DNA]</scope>
    <source>
        <strain evidence="1">Wonlab-2016</strain>
    </source>
</reference>
<protein>
    <submittedName>
        <fullName evidence="1">Uncharacterized protein</fullName>
    </submittedName>
</protein>
<dbReference type="Proteomes" id="UP001519460">
    <property type="component" value="Unassembled WGS sequence"/>
</dbReference>
<proteinExistence type="predicted"/>
<evidence type="ECO:0000313" key="1">
    <source>
        <dbReference type="EMBL" id="KAK7492577.1"/>
    </source>
</evidence>
<dbReference type="EMBL" id="JACVVK020000102">
    <property type="protein sequence ID" value="KAK7492577.1"/>
    <property type="molecule type" value="Genomic_DNA"/>
</dbReference>
<evidence type="ECO:0000313" key="2">
    <source>
        <dbReference type="Proteomes" id="UP001519460"/>
    </source>
</evidence>
<gene>
    <name evidence="1" type="ORF">BaRGS_00016243</name>
</gene>
<comment type="caution">
    <text evidence="1">The sequence shown here is derived from an EMBL/GenBank/DDBJ whole genome shotgun (WGS) entry which is preliminary data.</text>
</comment>
<keyword evidence="2" id="KW-1185">Reference proteome</keyword>
<name>A0ABD0KZI8_9CAEN</name>
<accession>A0ABD0KZI8</accession>
<sequence>MQPVQLCAPSDLKQYLNGLYNHTNCKKPSYTHRRTALSIKVNSSHRRAVVCVTALQVCCQELVTEKPNHRDRLAQILRCKGEAYKLAGNQTRASNIWALLPAPHMPVLRYGCLCNINKLLKRVSSYLLFLQRNPRRLSNLIRCYDRAAQDLCVS</sequence>